<reference evidence="4" key="1">
    <citation type="submission" date="2019-04" db="EMBL/GenBank/DDBJ databases">
        <title>Draft genome sequence of Pseudonocardiaceae bacterium SL3-2-4.</title>
        <authorList>
            <person name="Ningsih F."/>
            <person name="Yokota A."/>
            <person name="Sakai Y."/>
            <person name="Nanatani K."/>
            <person name="Yabe S."/>
            <person name="Oetari A."/>
            <person name="Sjamsuridzal W."/>
        </authorList>
    </citation>
    <scope>NUCLEOTIDE SEQUENCE [LARGE SCALE GENOMIC DNA]</scope>
    <source>
        <strain evidence="4">SL3-2-4</strain>
    </source>
</reference>
<feature type="region of interest" description="Disordered" evidence="1">
    <location>
        <begin position="906"/>
        <end position="951"/>
    </location>
</feature>
<feature type="region of interest" description="Disordered" evidence="1">
    <location>
        <begin position="320"/>
        <end position="345"/>
    </location>
</feature>
<feature type="region of interest" description="Disordered" evidence="1">
    <location>
        <begin position="101"/>
        <end position="121"/>
    </location>
</feature>
<evidence type="ECO:0000313" key="4">
    <source>
        <dbReference type="Proteomes" id="UP000298860"/>
    </source>
</evidence>
<dbReference type="Proteomes" id="UP000298860">
    <property type="component" value="Unassembled WGS sequence"/>
</dbReference>
<name>A0A4D4J911_9PSEU</name>
<dbReference type="AlphaFoldDB" id="A0A4D4J911"/>
<feature type="region of interest" description="Disordered" evidence="1">
    <location>
        <begin position="194"/>
        <end position="214"/>
    </location>
</feature>
<gene>
    <name evidence="3" type="ORF">GTS_25320</name>
</gene>
<sequence>MQTWAKRGIQTALMTGGMLAVGAGIASAEQCADRPCTPLGGGVDVPIDIGNNVVGTPQGSKAAPEIHRDINTDQVAHALPSALQAPAGRLTAPLAGAAEPTGRHALRPMHQQDGGDTFRGNRASADLVIPVQVENNAIGLLGNAEANGDSQQSAAAYHPVDTDGGHGVLTGNVLQFVGAVPLQVTGNALAVGGNAGTHSHSSQDTTSGGGVTTGGDRGVLAGNVLAGQAALPVQADGNAAGVLGNAHSDSTSESSAHAPGALSTSGDQATLSGNALGLPVGTPLGVNGNAIGAGGNAKSHSDTEAEAIAGSTVPNKFGLPSYVRTSGDHSTLSGNGGELPLSGPAELDGNALSAVGNALARGSAEKHTDAGGGVDTSGVGSTGSGSTIEGPVAVPVQAFGNGGSVIGNADSGFDNVTHSSAGGNTFTNGDHSVLSAEGVNVPPAGAVDVFGNAGSVLGNAGGRGSNTTSATTGGYTGTTGNDATGSGNVISTPLAPPVEGYGLAGAVAGTADAQGVETDKDIHSGNGKVNTNDDGGTLSSNIVGGAVAMPVQAFGDAAGWIANVRGRGTNNTTTTAGGDTEAKGTRGSGSGNILYGSLAQPAQLFGVASSTVGTADAAALNNTAAEAGGNSTTDGFGGAGSGNVANPAVAGATQAFGDALAWFGLARGVAGNATDSYAGGNASTSGDHGALSGNLASPAVLSFGQVFGDTVSALGVGGAFGEDGTHAAAGGNNDTSGRGGALSGNILNAPVASEVPQAYGDALAVGGIGQATGYDDNLGQVGGRNTTEGPYRSLSGLIGYAPANPAVEIFDVPIQVLGRALTHGEDRDHIGIGDETPHLDLPPTGDGLGPADLPTFAALQQGRHARAARPIGITLPAPDLPPLPAPTATPFSERSGAHALDDEPTQELPVIGGQGAQLSGMHVDPSGAGLDRYSGLAPSPAAPPVDPGTLLGSLRDRIRGIQLPRA</sequence>
<accession>A0A4D4J911</accession>
<feature type="region of interest" description="Disordered" evidence="1">
    <location>
        <begin position="363"/>
        <end position="389"/>
    </location>
</feature>
<dbReference type="OrthoDB" id="3661198at2"/>
<feature type="region of interest" description="Disordered" evidence="1">
    <location>
        <begin position="242"/>
        <end position="267"/>
    </location>
</feature>
<comment type="caution">
    <text evidence="3">The sequence shown here is derived from an EMBL/GenBank/DDBJ whole genome shotgun (WGS) entry which is preliminary data.</text>
</comment>
<evidence type="ECO:0008006" key="5">
    <source>
        <dbReference type="Google" id="ProtNLM"/>
    </source>
</evidence>
<evidence type="ECO:0000313" key="3">
    <source>
        <dbReference type="EMBL" id="GDY30899.1"/>
    </source>
</evidence>
<feature type="chain" id="PRO_5020887298" description="Chaplin domain-containing protein" evidence="2">
    <location>
        <begin position="29"/>
        <end position="966"/>
    </location>
</feature>
<organism evidence="3 4">
    <name type="scientific">Gandjariella thermophila</name>
    <dbReference type="NCBI Taxonomy" id="1931992"/>
    <lineage>
        <taxon>Bacteria</taxon>
        <taxon>Bacillati</taxon>
        <taxon>Actinomycetota</taxon>
        <taxon>Actinomycetes</taxon>
        <taxon>Pseudonocardiales</taxon>
        <taxon>Pseudonocardiaceae</taxon>
        <taxon>Gandjariella</taxon>
    </lineage>
</organism>
<dbReference type="EMBL" id="BJFL01000010">
    <property type="protein sequence ID" value="GDY30899.1"/>
    <property type="molecule type" value="Genomic_DNA"/>
</dbReference>
<feature type="signal peptide" evidence="2">
    <location>
        <begin position="1"/>
        <end position="28"/>
    </location>
</feature>
<dbReference type="RefSeq" id="WP_137814001.1">
    <property type="nucleotide sequence ID" value="NZ_BJFL01000010.1"/>
</dbReference>
<feature type="compositionally biased region" description="Gly residues" evidence="1">
    <location>
        <begin position="370"/>
        <end position="383"/>
    </location>
</feature>
<keyword evidence="2" id="KW-0732">Signal</keyword>
<evidence type="ECO:0000256" key="2">
    <source>
        <dbReference type="SAM" id="SignalP"/>
    </source>
</evidence>
<keyword evidence="4" id="KW-1185">Reference proteome</keyword>
<protein>
    <recommendedName>
        <fullName evidence="5">Chaplin domain-containing protein</fullName>
    </recommendedName>
</protein>
<proteinExistence type="predicted"/>
<evidence type="ECO:0000256" key="1">
    <source>
        <dbReference type="SAM" id="MobiDB-lite"/>
    </source>
</evidence>